<evidence type="ECO:0000313" key="1">
    <source>
        <dbReference type="EMBL" id="KAH7659800.1"/>
    </source>
</evidence>
<keyword evidence="2" id="KW-1185">Reference proteome</keyword>
<feature type="non-terminal residue" evidence="1">
    <location>
        <position position="99"/>
    </location>
</feature>
<feature type="non-terminal residue" evidence="1">
    <location>
        <position position="1"/>
    </location>
</feature>
<comment type="caution">
    <text evidence="1">The sequence shown here is derived from an EMBL/GenBank/DDBJ whole genome shotgun (WGS) entry which is preliminary data.</text>
</comment>
<gene>
    <name evidence="1" type="ORF">IHE45_16G054900</name>
</gene>
<organism evidence="1 2">
    <name type="scientific">Dioscorea alata</name>
    <name type="common">Purple yam</name>
    <dbReference type="NCBI Taxonomy" id="55571"/>
    <lineage>
        <taxon>Eukaryota</taxon>
        <taxon>Viridiplantae</taxon>
        <taxon>Streptophyta</taxon>
        <taxon>Embryophyta</taxon>
        <taxon>Tracheophyta</taxon>
        <taxon>Spermatophyta</taxon>
        <taxon>Magnoliopsida</taxon>
        <taxon>Liliopsida</taxon>
        <taxon>Dioscoreales</taxon>
        <taxon>Dioscoreaceae</taxon>
        <taxon>Dioscorea</taxon>
    </lineage>
</organism>
<dbReference type="Proteomes" id="UP000827976">
    <property type="component" value="Chromosome 16"/>
</dbReference>
<accession>A0ACB7UHP7</accession>
<name>A0ACB7UHP7_DIOAL</name>
<evidence type="ECO:0000313" key="2">
    <source>
        <dbReference type="Proteomes" id="UP000827976"/>
    </source>
</evidence>
<reference evidence="2" key="1">
    <citation type="journal article" date="2022" name="Nat. Commun.">
        <title>Chromosome evolution and the genetic basis of agronomically important traits in greater yam.</title>
        <authorList>
            <person name="Bredeson J.V."/>
            <person name="Lyons J.B."/>
            <person name="Oniyinde I.O."/>
            <person name="Okereke N.R."/>
            <person name="Kolade O."/>
            <person name="Nnabue I."/>
            <person name="Nwadili C.O."/>
            <person name="Hribova E."/>
            <person name="Parker M."/>
            <person name="Nwogha J."/>
            <person name="Shu S."/>
            <person name="Carlson J."/>
            <person name="Kariba R."/>
            <person name="Muthemba S."/>
            <person name="Knop K."/>
            <person name="Barton G.J."/>
            <person name="Sherwood A.V."/>
            <person name="Lopez-Montes A."/>
            <person name="Asiedu R."/>
            <person name="Jamnadass R."/>
            <person name="Muchugi A."/>
            <person name="Goodstein D."/>
            <person name="Egesi C.N."/>
            <person name="Featherston J."/>
            <person name="Asfaw A."/>
            <person name="Simpson G.G."/>
            <person name="Dolezel J."/>
            <person name="Hendre P.S."/>
            <person name="Van Deynze A."/>
            <person name="Kumar P.L."/>
            <person name="Obidiegwu J.E."/>
            <person name="Bhattacharjee R."/>
            <person name="Rokhsar D.S."/>
        </authorList>
    </citation>
    <scope>NUCLEOTIDE SEQUENCE [LARGE SCALE GENOMIC DNA]</scope>
    <source>
        <strain evidence="2">cv. TDa95/00328</strain>
    </source>
</reference>
<proteinExistence type="predicted"/>
<dbReference type="EMBL" id="CM037026">
    <property type="protein sequence ID" value="KAH7659800.1"/>
    <property type="molecule type" value="Genomic_DNA"/>
</dbReference>
<sequence length="99" mass="10888">SVEGITTKAYGTWYIPNGEEIMNKLQEEGDKNKETILSSHLPLVEHFGLVLKRKSSYSSGLGIKGIIFKSQEKSQILAEAEAAKKHANDLSGEVARLTE</sequence>
<protein>
    <submittedName>
        <fullName evidence="1">Uncharacterized protein</fullName>
    </submittedName>
</protein>